<evidence type="ECO:0000313" key="11">
    <source>
        <dbReference type="EMBL" id="MQM72725.1"/>
    </source>
</evidence>
<evidence type="ECO:0000256" key="1">
    <source>
        <dbReference type="ARBA" id="ARBA00004743"/>
    </source>
</evidence>
<dbReference type="Pfam" id="PF22617">
    <property type="entry name" value="HCS_D2"/>
    <property type="match status" value="1"/>
</dbReference>
<dbReference type="PROSITE" id="PS50991">
    <property type="entry name" value="PYR_CT"/>
    <property type="match status" value="1"/>
</dbReference>
<evidence type="ECO:0000256" key="8">
    <source>
        <dbReference type="NCBIfam" id="TIGR00977"/>
    </source>
</evidence>
<dbReference type="GO" id="GO:0043714">
    <property type="term" value="F:(R)-citramalate synthase activity"/>
    <property type="evidence" value="ECO:0007669"/>
    <property type="project" value="UniProtKB-UniRule"/>
</dbReference>
<dbReference type="EC" id="2.3.3.21" evidence="8"/>
<comment type="caution">
    <text evidence="11">The sequence shown here is derived from an EMBL/GenBank/DDBJ whole genome shotgun (WGS) entry which is preliminary data.</text>
</comment>
<name>A0A6L5GR55_9FIRM</name>
<dbReference type="Pfam" id="PF00682">
    <property type="entry name" value="HMGL-like"/>
    <property type="match status" value="1"/>
</dbReference>
<evidence type="ECO:0000256" key="7">
    <source>
        <dbReference type="ARBA" id="ARBA00048263"/>
    </source>
</evidence>
<dbReference type="Gene3D" id="3.30.160.270">
    <property type="match status" value="1"/>
</dbReference>
<dbReference type="PANTHER" id="PTHR43538">
    <property type="entry name" value="ALPHA-IPM SYNTHASE/HOMOCITRATE SYNTHASE"/>
    <property type="match status" value="1"/>
</dbReference>
<dbReference type="InterPro" id="IPR013709">
    <property type="entry name" value="2-isopropylmalate_synth_dimer"/>
</dbReference>
<dbReference type="CDD" id="cd07941">
    <property type="entry name" value="DRE_TIM_LeuA3"/>
    <property type="match status" value="1"/>
</dbReference>
<reference evidence="11" key="1">
    <citation type="journal article" date="2020" name="Appl. Environ. Microbiol.">
        <title>Medium-Chain Fatty Acid Synthesis by 'Candidatus Weimeria bifida' gen. nov., sp. nov., and 'Candidatus Pseudoramibacter fermentans' sp. nov.</title>
        <authorList>
            <person name="Scarborough M.J."/>
            <person name="Myers K.S."/>
            <person name="Donohue T.J."/>
            <person name="Noguera D.R."/>
        </authorList>
    </citation>
    <scope>NUCLEOTIDE SEQUENCE</scope>
    <source>
        <strain evidence="11">EUB1.1</strain>
    </source>
</reference>
<gene>
    <name evidence="11" type="ORF">FRC53_04755</name>
</gene>
<dbReference type="InterPro" id="IPR013785">
    <property type="entry name" value="Aldolase_TIM"/>
</dbReference>
<dbReference type="InterPro" id="IPR005675">
    <property type="entry name" value="Citramal_synthase"/>
</dbReference>
<keyword evidence="4" id="KW-0412">Isoleucine biosynthesis</keyword>
<comment type="similarity">
    <text evidence="2 9">Belongs to the alpha-IPM synthase/homocitrate synthase family.</text>
</comment>
<dbReference type="PROSITE" id="PS00816">
    <property type="entry name" value="AIPM_HOMOCIT_SYNTH_2"/>
    <property type="match status" value="1"/>
</dbReference>
<dbReference type="GO" id="GO:0003852">
    <property type="term" value="F:2-isopropylmalate synthase activity"/>
    <property type="evidence" value="ECO:0007669"/>
    <property type="project" value="InterPro"/>
</dbReference>
<dbReference type="InterPro" id="IPR054691">
    <property type="entry name" value="LeuA/HCS_post-cat"/>
</dbReference>
<dbReference type="GO" id="GO:0009098">
    <property type="term" value="P:L-leucine biosynthetic process"/>
    <property type="evidence" value="ECO:0007669"/>
    <property type="project" value="InterPro"/>
</dbReference>
<evidence type="ECO:0000256" key="6">
    <source>
        <dbReference type="ARBA" id="ARBA00023304"/>
    </source>
</evidence>
<dbReference type="NCBIfam" id="TIGR00977">
    <property type="entry name" value="citramal_synth"/>
    <property type="match status" value="1"/>
</dbReference>
<keyword evidence="5 9" id="KW-0808">Transferase</keyword>
<dbReference type="UniPathway" id="UPA00047">
    <property type="reaction ID" value="UER00066"/>
</dbReference>
<keyword evidence="6" id="KW-0100">Branched-chain amino acid biosynthesis</keyword>
<dbReference type="InterPro" id="IPR000891">
    <property type="entry name" value="PYR_CT"/>
</dbReference>
<dbReference type="InterPro" id="IPR002034">
    <property type="entry name" value="AIPM/Hcit_synth_CS"/>
</dbReference>
<sequence length="534" mass="57955">MKAEAHKKIVTFDSTLRDGAQAEGISFSVKDKLDIVKILDALGIDIIEAGNPGSNPKDIAFFEALKEIELTHAALCAFGSTRHPGKKAEDDANLQAILQTKTEYAAIFGKASAFHVEVILNTTKEENLNMIEDSCRFLSENGKQVIFDAEHFFDGYKLDAAYALDTLKAAEKGGAVCVCLCDTNGGTLPSEVKDIVAEVCQAVSIDVAIHAHNDSGLGVAASLAGVEGGANQVQGTFLGYGERCGNANLSTVIADLQMKMGYTCLSETAMKKLTSSAIKIAEISNYALTGREPYIGKSAFAHKGGMHIDAVLKEPHSFEHINPERVGNQRRILMSEVAGRGTIIQLIHDIDPTIEKHSEEATRVMDRIKELEYEGYQFEGAESSVKLLIRKELGRFKPFFKIEDFKTIGEKPVAGRALSASAIVKVSVDGKEAINAAEGDGPVNALDKALRAALEGFYPSIKTLRLTDFKVRVIDQGATASKVRVLIENSDGRDIWTNVGVSTDVIEASLIALTDSIEYKLLKDMEQKIKDYYL</sequence>
<keyword evidence="12" id="KW-1185">Reference proteome</keyword>
<proteinExistence type="inferred from homology"/>
<dbReference type="AlphaFoldDB" id="A0A6L5GR55"/>
<comment type="catalytic activity">
    <reaction evidence="7">
        <text>pyruvate + acetyl-CoA + H2O = (3R)-citramalate + CoA + H(+)</text>
        <dbReference type="Rhea" id="RHEA:19045"/>
        <dbReference type="ChEBI" id="CHEBI:15361"/>
        <dbReference type="ChEBI" id="CHEBI:15377"/>
        <dbReference type="ChEBI" id="CHEBI:15378"/>
        <dbReference type="ChEBI" id="CHEBI:30934"/>
        <dbReference type="ChEBI" id="CHEBI:57287"/>
        <dbReference type="ChEBI" id="CHEBI:57288"/>
        <dbReference type="EC" id="2.3.3.21"/>
    </reaction>
</comment>
<dbReference type="Gene3D" id="3.20.20.70">
    <property type="entry name" value="Aldolase class I"/>
    <property type="match status" value="1"/>
</dbReference>
<evidence type="ECO:0000256" key="9">
    <source>
        <dbReference type="RuleBase" id="RU003523"/>
    </source>
</evidence>
<dbReference type="SMART" id="SM00917">
    <property type="entry name" value="LeuA_dimer"/>
    <property type="match status" value="1"/>
</dbReference>
<evidence type="ECO:0000256" key="5">
    <source>
        <dbReference type="ARBA" id="ARBA00022679"/>
    </source>
</evidence>
<evidence type="ECO:0000259" key="10">
    <source>
        <dbReference type="PROSITE" id="PS50991"/>
    </source>
</evidence>
<dbReference type="Pfam" id="PF08502">
    <property type="entry name" value="LeuA_dimer"/>
    <property type="match status" value="1"/>
</dbReference>
<dbReference type="Proteomes" id="UP000473648">
    <property type="component" value="Unassembled WGS sequence"/>
</dbReference>
<feature type="domain" description="Pyruvate carboxyltransferase" evidence="10">
    <location>
        <begin position="9"/>
        <end position="271"/>
    </location>
</feature>
<dbReference type="PROSITE" id="PS00815">
    <property type="entry name" value="AIPM_HOMOCIT_SYNTH_1"/>
    <property type="match status" value="1"/>
</dbReference>
<protein>
    <recommendedName>
        <fullName evidence="8">Citramalate synthase</fullName>
        <ecNumber evidence="8">2.3.3.21</ecNumber>
    </recommendedName>
</protein>
<keyword evidence="3" id="KW-0028">Amino-acid biosynthesis</keyword>
<dbReference type="PANTHER" id="PTHR43538:SF1">
    <property type="entry name" value="(R)-CITRAMALATE SYNTHASE"/>
    <property type="match status" value="1"/>
</dbReference>
<evidence type="ECO:0000256" key="3">
    <source>
        <dbReference type="ARBA" id="ARBA00022605"/>
    </source>
</evidence>
<evidence type="ECO:0000256" key="4">
    <source>
        <dbReference type="ARBA" id="ARBA00022624"/>
    </source>
</evidence>
<dbReference type="InterPro" id="IPR036230">
    <property type="entry name" value="LeuA_allosteric_dom_sf"/>
</dbReference>
<dbReference type="GO" id="GO:0009097">
    <property type="term" value="P:isoleucine biosynthetic process"/>
    <property type="evidence" value="ECO:0007669"/>
    <property type="project" value="UniProtKB-UniRule"/>
</dbReference>
<comment type="pathway">
    <text evidence="1">Amino-acid biosynthesis; L-isoleucine biosynthesis; 2-oxobutanoate from pyruvate: step 1/3.</text>
</comment>
<dbReference type="EMBL" id="VOGB01000004">
    <property type="protein sequence ID" value="MQM72725.1"/>
    <property type="molecule type" value="Genomic_DNA"/>
</dbReference>
<evidence type="ECO:0000313" key="12">
    <source>
        <dbReference type="Proteomes" id="UP000473648"/>
    </source>
</evidence>
<dbReference type="Gene3D" id="1.10.238.260">
    <property type="match status" value="1"/>
</dbReference>
<organism evidence="11 12">
    <name type="scientific">Candidatus Pseudoramibacter fermentans</name>
    <dbReference type="NCBI Taxonomy" id="2594427"/>
    <lineage>
        <taxon>Bacteria</taxon>
        <taxon>Bacillati</taxon>
        <taxon>Bacillota</taxon>
        <taxon>Clostridia</taxon>
        <taxon>Eubacteriales</taxon>
        <taxon>Eubacteriaceae</taxon>
        <taxon>Pseudoramibacter</taxon>
    </lineage>
</organism>
<dbReference type="SUPFAM" id="SSF110921">
    <property type="entry name" value="2-isopropylmalate synthase LeuA, allosteric (dimerisation) domain"/>
    <property type="match status" value="1"/>
</dbReference>
<dbReference type="SUPFAM" id="SSF51569">
    <property type="entry name" value="Aldolase"/>
    <property type="match status" value="1"/>
</dbReference>
<evidence type="ECO:0000256" key="2">
    <source>
        <dbReference type="ARBA" id="ARBA00006154"/>
    </source>
</evidence>
<accession>A0A6L5GR55</accession>